<keyword evidence="11" id="KW-0269">Exonuclease</keyword>
<feature type="region of interest" description="Disordered" evidence="18">
    <location>
        <begin position="267"/>
        <end position="297"/>
    </location>
</feature>
<evidence type="ECO:0000256" key="14">
    <source>
        <dbReference type="ARBA" id="ARBA00023015"/>
    </source>
</evidence>
<evidence type="ECO:0000256" key="4">
    <source>
        <dbReference type="ARBA" id="ARBA00008372"/>
    </source>
</evidence>
<dbReference type="GO" id="GO:0030014">
    <property type="term" value="C:CCR4-NOT complex"/>
    <property type="evidence" value="ECO:0007669"/>
    <property type="project" value="InterPro"/>
</dbReference>
<gene>
    <name evidence="19" type="ORF">FFLO_02288</name>
</gene>
<evidence type="ECO:0000256" key="16">
    <source>
        <dbReference type="ARBA" id="ARBA00023163"/>
    </source>
</evidence>
<evidence type="ECO:0000256" key="5">
    <source>
        <dbReference type="ARBA" id="ARBA00012161"/>
    </source>
</evidence>
<evidence type="ECO:0000256" key="15">
    <source>
        <dbReference type="ARBA" id="ARBA00023158"/>
    </source>
</evidence>
<keyword evidence="6" id="KW-0963">Cytoplasm</keyword>
<dbReference type="GO" id="GO:0031047">
    <property type="term" value="P:regulatory ncRNA-mediated gene silencing"/>
    <property type="evidence" value="ECO:0007669"/>
    <property type="project" value="UniProtKB-KW"/>
</dbReference>
<dbReference type="GO" id="GO:0005634">
    <property type="term" value="C:nucleus"/>
    <property type="evidence" value="ECO:0007669"/>
    <property type="project" value="UniProtKB-SubCell"/>
</dbReference>
<dbReference type="SUPFAM" id="SSF53098">
    <property type="entry name" value="Ribonuclease H-like"/>
    <property type="match status" value="1"/>
</dbReference>
<evidence type="ECO:0000256" key="13">
    <source>
        <dbReference type="ARBA" id="ARBA00022884"/>
    </source>
</evidence>
<dbReference type="AlphaFoldDB" id="A0A8K0JPX4"/>
<dbReference type="EC" id="3.1.13.4" evidence="5"/>
<keyword evidence="7" id="KW-0678">Repressor</keyword>
<keyword evidence="20" id="KW-1185">Reference proteome</keyword>
<comment type="caution">
    <text evidence="19">The sequence shown here is derived from an EMBL/GenBank/DDBJ whole genome shotgun (WGS) entry which is preliminary data.</text>
</comment>
<comment type="catalytic activity">
    <reaction evidence="1">
        <text>Exonucleolytic cleavage of poly(A) to 5'-AMP.</text>
        <dbReference type="EC" id="3.1.13.4"/>
    </reaction>
</comment>
<dbReference type="EMBL" id="JABELV010000035">
    <property type="protein sequence ID" value="KAG7562300.1"/>
    <property type="molecule type" value="Genomic_DNA"/>
</dbReference>
<dbReference type="Pfam" id="PF04857">
    <property type="entry name" value="CAF1"/>
    <property type="match status" value="2"/>
</dbReference>
<dbReference type="GO" id="GO:0046872">
    <property type="term" value="F:metal ion binding"/>
    <property type="evidence" value="ECO:0007669"/>
    <property type="project" value="UniProtKB-KW"/>
</dbReference>
<keyword evidence="12" id="KW-0810">Translation regulation</keyword>
<keyword evidence="10" id="KW-0378">Hydrolase</keyword>
<dbReference type="FunFam" id="3.30.420.10:FF:000005">
    <property type="entry name" value="CCR4-NOT transcription complex subunit 7"/>
    <property type="match status" value="1"/>
</dbReference>
<evidence type="ECO:0000256" key="6">
    <source>
        <dbReference type="ARBA" id="ARBA00022490"/>
    </source>
</evidence>
<evidence type="ECO:0000313" key="19">
    <source>
        <dbReference type="EMBL" id="KAG7562300.1"/>
    </source>
</evidence>
<evidence type="ECO:0000256" key="2">
    <source>
        <dbReference type="ARBA" id="ARBA00004123"/>
    </source>
</evidence>
<dbReference type="GO" id="GO:0005737">
    <property type="term" value="C:cytoplasm"/>
    <property type="evidence" value="ECO:0007669"/>
    <property type="project" value="UniProtKB-SubCell"/>
</dbReference>
<evidence type="ECO:0000313" key="20">
    <source>
        <dbReference type="Proteomes" id="UP000812966"/>
    </source>
</evidence>
<keyword evidence="17" id="KW-0539">Nucleus</keyword>
<evidence type="ECO:0000256" key="9">
    <source>
        <dbReference type="ARBA" id="ARBA00022723"/>
    </source>
</evidence>
<evidence type="ECO:0000256" key="3">
    <source>
        <dbReference type="ARBA" id="ARBA00004496"/>
    </source>
</evidence>
<keyword evidence="14" id="KW-0805">Transcription regulation</keyword>
<evidence type="ECO:0000256" key="11">
    <source>
        <dbReference type="ARBA" id="ARBA00022839"/>
    </source>
</evidence>
<evidence type="ECO:0000256" key="1">
    <source>
        <dbReference type="ARBA" id="ARBA00001663"/>
    </source>
</evidence>
<dbReference type="GO" id="GO:0004535">
    <property type="term" value="F:poly(A)-specific ribonuclease activity"/>
    <property type="evidence" value="ECO:0007669"/>
    <property type="project" value="UniProtKB-EC"/>
</dbReference>
<dbReference type="PANTHER" id="PTHR10797">
    <property type="entry name" value="CCR4-NOT TRANSCRIPTION COMPLEX SUBUNIT"/>
    <property type="match status" value="1"/>
</dbReference>
<accession>A0A8K0JPX4</accession>
<dbReference type="GO" id="GO:0003723">
    <property type="term" value="F:RNA binding"/>
    <property type="evidence" value="ECO:0007669"/>
    <property type="project" value="UniProtKB-KW"/>
</dbReference>
<dbReference type="Gene3D" id="3.30.420.10">
    <property type="entry name" value="Ribonuclease H-like superfamily/Ribonuclease H"/>
    <property type="match status" value="1"/>
</dbReference>
<dbReference type="OrthoDB" id="1164111at2759"/>
<evidence type="ECO:0000256" key="8">
    <source>
        <dbReference type="ARBA" id="ARBA00022722"/>
    </source>
</evidence>
<keyword evidence="15" id="KW-0943">RNA-mediated gene silencing</keyword>
<dbReference type="InterPro" id="IPR039637">
    <property type="entry name" value="CNOT7/CNOT8/Pop2"/>
</dbReference>
<evidence type="ECO:0000256" key="17">
    <source>
        <dbReference type="ARBA" id="ARBA00023242"/>
    </source>
</evidence>
<dbReference type="GO" id="GO:0006417">
    <property type="term" value="P:regulation of translation"/>
    <property type="evidence" value="ECO:0007669"/>
    <property type="project" value="UniProtKB-KW"/>
</dbReference>
<name>A0A8K0JPX4_9TREE</name>
<dbReference type="Proteomes" id="UP000812966">
    <property type="component" value="Unassembled WGS sequence"/>
</dbReference>
<dbReference type="InterPro" id="IPR006941">
    <property type="entry name" value="RNase_CAF1"/>
</dbReference>
<comment type="subcellular location">
    <subcellularLocation>
        <location evidence="3">Cytoplasm</location>
    </subcellularLocation>
    <subcellularLocation>
        <location evidence="2">Nucleus</location>
    </subcellularLocation>
</comment>
<keyword evidence="9" id="KW-0479">Metal-binding</keyword>
<reference evidence="19" key="1">
    <citation type="submission" date="2020-04" db="EMBL/GenBank/DDBJ databases">
        <title>Analysis of mating type loci in Filobasidium floriforme.</title>
        <authorList>
            <person name="Nowrousian M."/>
        </authorList>
    </citation>
    <scope>NUCLEOTIDE SEQUENCE</scope>
    <source>
        <strain evidence="19">CBS 6242</strain>
    </source>
</reference>
<evidence type="ECO:0000256" key="10">
    <source>
        <dbReference type="ARBA" id="ARBA00022801"/>
    </source>
</evidence>
<sequence>MAHRIREVWADNLDEELDSLRATIEKYPVVSMDTEFPGIVARPIGTFRTGSDYHFQTMRCNVDLLKIIQLGLTLADEEGNMPEVCCWQFNFKFSLNDDMYAQDSIELLQKSGIDFKRLETEGIDNDVFAEHLITSGLVLFSNVKWVSFHSGYDFGYLLKLLTASPLPPVESEFFDALHIWFPHVYDIKHIMRSVRSLKGGLQEIADMMNVQRIGPQHQAGSDSLLTSAAFFKMKVNFFDNHLDDDYYKNFLYGFASAQSRVRYAGPDIGRPGSGLPDRSGANSVNISSGHGAGNDGMGMTNIGDGLLTFGPEGGRPY</sequence>
<protein>
    <recommendedName>
        <fullName evidence="5">poly(A)-specific ribonuclease</fullName>
        <ecNumber evidence="5">3.1.13.4</ecNumber>
    </recommendedName>
</protein>
<keyword evidence="8" id="KW-0540">Nuclease</keyword>
<evidence type="ECO:0000256" key="12">
    <source>
        <dbReference type="ARBA" id="ARBA00022845"/>
    </source>
</evidence>
<evidence type="ECO:0000256" key="7">
    <source>
        <dbReference type="ARBA" id="ARBA00022491"/>
    </source>
</evidence>
<dbReference type="InterPro" id="IPR012337">
    <property type="entry name" value="RNaseH-like_sf"/>
</dbReference>
<keyword evidence="16" id="KW-0804">Transcription</keyword>
<evidence type="ECO:0000256" key="18">
    <source>
        <dbReference type="SAM" id="MobiDB-lite"/>
    </source>
</evidence>
<proteinExistence type="inferred from homology"/>
<organism evidence="19 20">
    <name type="scientific">Filobasidium floriforme</name>
    <dbReference type="NCBI Taxonomy" id="5210"/>
    <lineage>
        <taxon>Eukaryota</taxon>
        <taxon>Fungi</taxon>
        <taxon>Dikarya</taxon>
        <taxon>Basidiomycota</taxon>
        <taxon>Agaricomycotina</taxon>
        <taxon>Tremellomycetes</taxon>
        <taxon>Filobasidiales</taxon>
        <taxon>Filobasidiaceae</taxon>
        <taxon>Filobasidium</taxon>
    </lineage>
</organism>
<keyword evidence="13" id="KW-0694">RNA-binding</keyword>
<comment type="similarity">
    <text evidence="4">Belongs to the CAF1 family.</text>
</comment>
<dbReference type="InterPro" id="IPR036397">
    <property type="entry name" value="RNaseH_sf"/>
</dbReference>